<dbReference type="PANTHER" id="PTHR43190:SF3">
    <property type="entry name" value="N-ACETYL-D-GLUCOSAMINE KINASE"/>
    <property type="match status" value="1"/>
</dbReference>
<dbReference type="Gene3D" id="1.10.720.160">
    <property type="match status" value="1"/>
</dbReference>
<evidence type="ECO:0000313" key="2">
    <source>
        <dbReference type="Proteomes" id="UP000283387"/>
    </source>
</evidence>
<dbReference type="Proteomes" id="UP000283387">
    <property type="component" value="Unassembled WGS sequence"/>
</dbReference>
<keyword evidence="1" id="KW-0418">Kinase</keyword>
<keyword evidence="2" id="KW-1185">Reference proteome</keyword>
<sequence length="278" mass="30964">MILLADSGSTKTDWLVADDFGETRRFQTSGINPFFRTTEDIVNELAPVFKLHHLPVEEIFFYGAGVVNEEKAEVIKQAMRQLFGDVRCEVASDVLGAARAVCGNTAGIACILGTGANACYYDGAQVVKGIPPMGFILGDEASGAVLGRNLIGDYFKGVMPADLREKFYAQFGVEKDTVLERVYRTEKPNKYLATFTVFLSENIGESYCRDLLHMQFRAFIERNVLQLPESADHPVSFVGSIAHFFRDILKDELERHKLTLGTIQKGPIEALLAYHFQH</sequence>
<gene>
    <name evidence="1" type="ORF">BC643_3227</name>
</gene>
<dbReference type="GO" id="GO:0016301">
    <property type="term" value="F:kinase activity"/>
    <property type="evidence" value="ECO:0007669"/>
    <property type="project" value="UniProtKB-KW"/>
</dbReference>
<organism evidence="1 2">
    <name type="scientific">Mangrovibacterium diazotrophicum</name>
    <dbReference type="NCBI Taxonomy" id="1261403"/>
    <lineage>
        <taxon>Bacteria</taxon>
        <taxon>Pseudomonadati</taxon>
        <taxon>Bacteroidota</taxon>
        <taxon>Bacteroidia</taxon>
        <taxon>Marinilabiliales</taxon>
        <taxon>Prolixibacteraceae</taxon>
        <taxon>Mangrovibacterium</taxon>
    </lineage>
</organism>
<dbReference type="RefSeq" id="WP_120274021.1">
    <property type="nucleotide sequence ID" value="NZ_RAPN01000001.1"/>
</dbReference>
<evidence type="ECO:0000313" key="1">
    <source>
        <dbReference type="EMBL" id="RKD92850.1"/>
    </source>
</evidence>
<protein>
    <submittedName>
        <fullName evidence="1">N-acetylglucosamine kinase-like BadF-type ATPase</fullName>
    </submittedName>
</protein>
<name>A0A419WBJ9_9BACT</name>
<keyword evidence="1" id="KW-0808">Transferase</keyword>
<dbReference type="PANTHER" id="PTHR43190">
    <property type="entry name" value="N-ACETYL-D-GLUCOSAMINE KINASE"/>
    <property type="match status" value="1"/>
</dbReference>
<accession>A0A419WBJ9</accession>
<proteinExistence type="predicted"/>
<reference evidence="1 2" key="1">
    <citation type="submission" date="2018-09" db="EMBL/GenBank/DDBJ databases">
        <title>Genomic Encyclopedia of Archaeal and Bacterial Type Strains, Phase II (KMG-II): from individual species to whole genera.</title>
        <authorList>
            <person name="Goeker M."/>
        </authorList>
    </citation>
    <scope>NUCLEOTIDE SEQUENCE [LARGE SCALE GENOMIC DNA]</scope>
    <source>
        <strain evidence="1 2">DSM 27148</strain>
    </source>
</reference>
<comment type="caution">
    <text evidence="1">The sequence shown here is derived from an EMBL/GenBank/DDBJ whole genome shotgun (WGS) entry which is preliminary data.</text>
</comment>
<dbReference type="InterPro" id="IPR043129">
    <property type="entry name" value="ATPase_NBD"/>
</dbReference>
<dbReference type="InterPro" id="IPR052519">
    <property type="entry name" value="Euk-type_GlcNAc_Kinase"/>
</dbReference>
<dbReference type="OrthoDB" id="871343at2"/>
<dbReference type="SUPFAM" id="SSF53067">
    <property type="entry name" value="Actin-like ATPase domain"/>
    <property type="match status" value="2"/>
</dbReference>
<dbReference type="EMBL" id="RAPN01000001">
    <property type="protein sequence ID" value="RKD92850.1"/>
    <property type="molecule type" value="Genomic_DNA"/>
</dbReference>
<dbReference type="CDD" id="cd24079">
    <property type="entry name" value="ASKHA_NBD_PG1100-like"/>
    <property type="match status" value="1"/>
</dbReference>
<dbReference type="Gene3D" id="3.30.420.40">
    <property type="match status" value="2"/>
</dbReference>
<dbReference type="AlphaFoldDB" id="A0A419WBJ9"/>